<dbReference type="OrthoDB" id="9803233at2"/>
<accession>A0A229TEY8</accession>
<dbReference type="InterPro" id="IPR000182">
    <property type="entry name" value="GNAT_dom"/>
</dbReference>
<evidence type="ECO:0000313" key="3">
    <source>
        <dbReference type="Proteomes" id="UP000215199"/>
    </source>
</evidence>
<feature type="domain" description="N-acetyltransferase" evidence="1">
    <location>
        <begin position="8"/>
        <end position="152"/>
    </location>
</feature>
<dbReference type="Proteomes" id="UP000215199">
    <property type="component" value="Unassembled WGS sequence"/>
</dbReference>
<organism evidence="2 3">
    <name type="scientific">Amycolatopsis vastitatis</name>
    <dbReference type="NCBI Taxonomy" id="1905142"/>
    <lineage>
        <taxon>Bacteria</taxon>
        <taxon>Bacillati</taxon>
        <taxon>Actinomycetota</taxon>
        <taxon>Actinomycetes</taxon>
        <taxon>Pseudonocardiales</taxon>
        <taxon>Pseudonocardiaceae</taxon>
        <taxon>Amycolatopsis</taxon>
    </lineage>
</organism>
<dbReference type="InterPro" id="IPR016181">
    <property type="entry name" value="Acyl_CoA_acyltransferase"/>
</dbReference>
<reference evidence="3" key="1">
    <citation type="submission" date="2017-07" db="EMBL/GenBank/DDBJ databases">
        <title>Comparative genome mining reveals phylogenetic distribution patterns of secondary metabolites in Amycolatopsis.</title>
        <authorList>
            <person name="Adamek M."/>
            <person name="Alanjary M."/>
            <person name="Sales-Ortells H."/>
            <person name="Goodfellow M."/>
            <person name="Bull A.T."/>
            <person name="Kalinowski J."/>
            <person name="Ziemert N."/>
        </authorList>
    </citation>
    <scope>NUCLEOTIDE SEQUENCE [LARGE SCALE GENOMIC DNA]</scope>
    <source>
        <strain evidence="3">H5</strain>
    </source>
</reference>
<evidence type="ECO:0000259" key="1">
    <source>
        <dbReference type="PROSITE" id="PS51186"/>
    </source>
</evidence>
<dbReference type="EMBL" id="NMUL01000007">
    <property type="protein sequence ID" value="OXM69807.1"/>
    <property type="molecule type" value="Genomic_DNA"/>
</dbReference>
<dbReference type="Pfam" id="PF00583">
    <property type="entry name" value="Acetyltransf_1"/>
    <property type="match status" value="1"/>
</dbReference>
<dbReference type="Gene3D" id="3.40.630.30">
    <property type="match status" value="1"/>
</dbReference>
<name>A0A229TEY8_9PSEU</name>
<keyword evidence="3" id="KW-1185">Reference proteome</keyword>
<dbReference type="GO" id="GO:0016747">
    <property type="term" value="F:acyltransferase activity, transferring groups other than amino-acyl groups"/>
    <property type="evidence" value="ECO:0007669"/>
    <property type="project" value="InterPro"/>
</dbReference>
<dbReference type="SUPFAM" id="SSF55729">
    <property type="entry name" value="Acyl-CoA N-acyltransferases (Nat)"/>
    <property type="match status" value="1"/>
</dbReference>
<dbReference type="AlphaFoldDB" id="A0A229TEY8"/>
<proteinExistence type="predicted"/>
<protein>
    <submittedName>
        <fullName evidence="2">GNAT family N-acetyltransferase</fullName>
    </submittedName>
</protein>
<dbReference type="PROSITE" id="PS51186">
    <property type="entry name" value="GNAT"/>
    <property type="match status" value="1"/>
</dbReference>
<keyword evidence="2" id="KW-0808">Transferase</keyword>
<sequence length="152" mass="16706">MGGKQQQVALRRLKPGDDEFCFQLHRSALGEYVDAIWGWDEPAQRAYHETHFDAAHTQIITVDGHDAGALTVLDGGTEAVLGLIELDPVYQCRGIGGHVVKALVAEAASRGQDVVLEVLDVNTRAKAFYERLGFVEAGRPREHKIALRYTAP</sequence>
<gene>
    <name evidence="2" type="ORF">CF165_09930</name>
</gene>
<evidence type="ECO:0000313" key="2">
    <source>
        <dbReference type="EMBL" id="OXM69807.1"/>
    </source>
</evidence>
<comment type="caution">
    <text evidence="2">The sequence shown here is derived from an EMBL/GenBank/DDBJ whole genome shotgun (WGS) entry which is preliminary data.</text>
</comment>